<dbReference type="PROSITE" id="PS50017">
    <property type="entry name" value="DEATH_DOMAIN"/>
    <property type="match status" value="1"/>
</dbReference>
<dbReference type="GO" id="GO:0000445">
    <property type="term" value="C:THO complex part of transcription export complex"/>
    <property type="evidence" value="ECO:0007669"/>
    <property type="project" value="TreeGrafter"/>
</dbReference>
<dbReference type="Pfam" id="PF13553">
    <property type="entry name" value="FIIND"/>
    <property type="match status" value="1"/>
</dbReference>
<evidence type="ECO:0000313" key="7">
    <source>
        <dbReference type="Proteomes" id="UP001474421"/>
    </source>
</evidence>
<evidence type="ECO:0000256" key="1">
    <source>
        <dbReference type="ARBA" id="ARBA00004514"/>
    </source>
</evidence>
<dbReference type="Pfam" id="PF23679">
    <property type="entry name" value="UPA-FIIND"/>
    <property type="match status" value="1"/>
</dbReference>
<comment type="subcellular location">
    <subcellularLocation>
        <location evidence="1">Cytoplasm</location>
        <location evidence="1">Cytosol</location>
    </subcellularLocation>
</comment>
<feature type="region of interest" description="Disordered" evidence="3">
    <location>
        <begin position="1"/>
        <end position="80"/>
    </location>
</feature>
<gene>
    <name evidence="6" type="ORF">NXF25_011979</name>
</gene>
<evidence type="ECO:0000259" key="4">
    <source>
        <dbReference type="PROSITE" id="PS50017"/>
    </source>
</evidence>
<sequence length="527" mass="59807">MVRVRAGVLTGGAEETPLSSLASVFSDTESDGTSEDDKGLPLVHNVLTSRRGGNDSSSSDSESSESESETNENESLEEAEEKELQLYCSESVEKPEEKELQNGGKSEVNIQQCCKHCIIQKKQHEQVTPRRFLKGQFCLKLDGEGTFECTATGLIFEVTRAVTIEYSVLSWTKYAAYVKDPWIVVGPIFDIKCTSSVLTSIQFPHTLCLNDHLSEKAFKVFHFKKNGPEFEGSIDHSTTHVKWHVSSLSPVGPVIERYDPVYYHGVVILYKVINNHPSLKFRVYIATNNNSFIKDISKTVRRSLNKFIKIEKPPCHKLLQNGKKYRLTSDPEADITPEEIQFGDDSTLAEKPFFEVYLEQPMELMLSLVDLESEEVVWKAKLRESDWTLHNQNDNEQEKSFNCVGKRKATTKLKDELCCKRQKMVDISDGTNSNHVLTDHQLMILAMKMGKDWKVIGIGCLKLTLQDIEQIEAKEEDVNMYKCMMLRKWRDSEQNNGTAHHLYKCLDGQASHEVLEILKGFFAANVS</sequence>
<evidence type="ECO:0000259" key="5">
    <source>
        <dbReference type="PROSITE" id="PS51830"/>
    </source>
</evidence>
<dbReference type="GO" id="GO:0005829">
    <property type="term" value="C:cytosol"/>
    <property type="evidence" value="ECO:0007669"/>
    <property type="project" value="UniProtKB-SubCell"/>
</dbReference>
<dbReference type="GO" id="GO:0007165">
    <property type="term" value="P:signal transduction"/>
    <property type="evidence" value="ECO:0007669"/>
    <property type="project" value="InterPro"/>
</dbReference>
<organism evidence="6 7">
    <name type="scientific">Crotalus adamanteus</name>
    <name type="common">Eastern diamondback rattlesnake</name>
    <dbReference type="NCBI Taxonomy" id="8729"/>
    <lineage>
        <taxon>Eukaryota</taxon>
        <taxon>Metazoa</taxon>
        <taxon>Chordata</taxon>
        <taxon>Craniata</taxon>
        <taxon>Vertebrata</taxon>
        <taxon>Euteleostomi</taxon>
        <taxon>Lepidosauria</taxon>
        <taxon>Squamata</taxon>
        <taxon>Bifurcata</taxon>
        <taxon>Unidentata</taxon>
        <taxon>Episquamata</taxon>
        <taxon>Toxicofera</taxon>
        <taxon>Serpentes</taxon>
        <taxon>Colubroidea</taxon>
        <taxon>Viperidae</taxon>
        <taxon>Crotalinae</taxon>
        <taxon>Crotalus</taxon>
    </lineage>
</organism>
<dbReference type="FunFam" id="1.10.533.10:FF:000088">
    <property type="entry name" value="P53-induced death domain protein 1"/>
    <property type="match status" value="1"/>
</dbReference>
<evidence type="ECO:0000256" key="3">
    <source>
        <dbReference type="SAM" id="MobiDB-lite"/>
    </source>
</evidence>
<evidence type="ECO:0000256" key="2">
    <source>
        <dbReference type="ARBA" id="ARBA00022490"/>
    </source>
</evidence>
<accession>A0AAW1BHP0</accession>
<dbReference type="AlphaFoldDB" id="A0AAW1BHP0"/>
<proteinExistence type="predicted"/>
<name>A0AAW1BHP0_CROAD</name>
<dbReference type="Pfam" id="PF00531">
    <property type="entry name" value="Death"/>
    <property type="match status" value="1"/>
</dbReference>
<protein>
    <submittedName>
        <fullName evidence="6">NACHT LRR and PYD domains-containing protein 1b allele 5-like</fullName>
    </submittedName>
</protein>
<keyword evidence="2" id="KW-0963">Cytoplasm</keyword>
<dbReference type="InterPro" id="IPR000488">
    <property type="entry name" value="Death_dom"/>
</dbReference>
<dbReference type="GO" id="GO:0006406">
    <property type="term" value="P:mRNA export from nucleus"/>
    <property type="evidence" value="ECO:0007669"/>
    <property type="project" value="TreeGrafter"/>
</dbReference>
<dbReference type="PANTHER" id="PTHR13265:SF1">
    <property type="entry name" value="CASPASE RECRUITMENT DOMAIN-CONTAINING PROTEIN 8"/>
    <property type="match status" value="1"/>
</dbReference>
<dbReference type="InterPro" id="IPR011029">
    <property type="entry name" value="DEATH-like_dom_sf"/>
</dbReference>
<feature type="domain" description="Death" evidence="4">
    <location>
        <begin position="461"/>
        <end position="522"/>
    </location>
</feature>
<dbReference type="Gene3D" id="1.10.533.10">
    <property type="entry name" value="Death Domain, Fas"/>
    <property type="match status" value="1"/>
</dbReference>
<feature type="compositionally biased region" description="Acidic residues" evidence="3">
    <location>
        <begin position="62"/>
        <end position="80"/>
    </location>
</feature>
<dbReference type="InterPro" id="IPR021861">
    <property type="entry name" value="THO_THOC1"/>
</dbReference>
<reference evidence="6 7" key="1">
    <citation type="journal article" date="2024" name="Proc. Natl. Acad. Sci. U.S.A.">
        <title>The genetic regulatory architecture and epigenomic basis for age-related changes in rattlesnake venom.</title>
        <authorList>
            <person name="Hogan M.P."/>
            <person name="Holding M.L."/>
            <person name="Nystrom G.S."/>
            <person name="Colston T.J."/>
            <person name="Bartlett D.A."/>
            <person name="Mason A.J."/>
            <person name="Ellsworth S.A."/>
            <person name="Rautsaw R.M."/>
            <person name="Lawrence K.C."/>
            <person name="Strickland J.L."/>
            <person name="He B."/>
            <person name="Fraser P."/>
            <person name="Margres M.J."/>
            <person name="Gilbert D.M."/>
            <person name="Gibbs H.L."/>
            <person name="Parkinson C.L."/>
            <person name="Rokyta D.R."/>
        </authorList>
    </citation>
    <scope>NUCLEOTIDE SEQUENCE [LARGE SCALE GENOMIC DNA]</scope>
    <source>
        <strain evidence="6">DRR0105</strain>
    </source>
</reference>
<dbReference type="EMBL" id="JAOTOJ010000005">
    <property type="protein sequence ID" value="KAK9401265.1"/>
    <property type="molecule type" value="Genomic_DNA"/>
</dbReference>
<feature type="domain" description="FIIND" evidence="5">
    <location>
        <begin position="118"/>
        <end position="396"/>
    </location>
</feature>
<dbReference type="Proteomes" id="UP001474421">
    <property type="component" value="Unassembled WGS sequence"/>
</dbReference>
<dbReference type="CDD" id="cd01670">
    <property type="entry name" value="Death"/>
    <property type="match status" value="1"/>
</dbReference>
<dbReference type="InterPro" id="IPR025307">
    <property type="entry name" value="FIIND_dom"/>
</dbReference>
<dbReference type="SUPFAM" id="SSF47986">
    <property type="entry name" value="DEATH domain"/>
    <property type="match status" value="1"/>
</dbReference>
<dbReference type="PROSITE" id="PS51830">
    <property type="entry name" value="FIIND"/>
    <property type="match status" value="1"/>
</dbReference>
<dbReference type="PANTHER" id="PTHR13265">
    <property type="entry name" value="THO COMPLEX SUBUNIT 1"/>
    <property type="match status" value="1"/>
</dbReference>
<comment type="caution">
    <text evidence="6">The sequence shown here is derived from an EMBL/GenBank/DDBJ whole genome shotgun (WGS) entry which is preliminary data.</text>
</comment>
<keyword evidence="7" id="KW-1185">Reference proteome</keyword>
<evidence type="ECO:0000313" key="6">
    <source>
        <dbReference type="EMBL" id="KAK9401265.1"/>
    </source>
</evidence>